<name>A0AA36BZ49_OCTVU</name>
<evidence type="ECO:0000256" key="5">
    <source>
        <dbReference type="ARBA" id="ARBA00022803"/>
    </source>
</evidence>
<dbReference type="GO" id="GO:0042073">
    <property type="term" value="P:intraciliary transport"/>
    <property type="evidence" value="ECO:0007669"/>
    <property type="project" value="TreeGrafter"/>
</dbReference>
<dbReference type="InterPro" id="IPR056157">
    <property type="entry name" value="TPR_IFT80_172_dom"/>
</dbReference>
<accession>A0AA36BZ49</accession>
<dbReference type="InterPro" id="IPR036322">
    <property type="entry name" value="WD40_repeat_dom_sf"/>
</dbReference>
<evidence type="ECO:0000256" key="9">
    <source>
        <dbReference type="PROSITE-ProRule" id="PRU00339"/>
    </source>
</evidence>
<reference evidence="11" key="1">
    <citation type="submission" date="2023-08" db="EMBL/GenBank/DDBJ databases">
        <authorList>
            <person name="Alioto T."/>
            <person name="Alioto T."/>
            <person name="Gomez Garrido J."/>
        </authorList>
    </citation>
    <scope>NUCLEOTIDE SEQUENCE</scope>
</reference>
<evidence type="ECO:0000256" key="3">
    <source>
        <dbReference type="ARBA" id="ARBA00022574"/>
    </source>
</evidence>
<dbReference type="SUPFAM" id="SSF48452">
    <property type="entry name" value="TPR-like"/>
    <property type="match status" value="2"/>
</dbReference>
<evidence type="ECO:0000313" key="11">
    <source>
        <dbReference type="EMBL" id="CAI9743010.1"/>
    </source>
</evidence>
<evidence type="ECO:0000256" key="4">
    <source>
        <dbReference type="ARBA" id="ARBA00022737"/>
    </source>
</evidence>
<keyword evidence="6" id="KW-0969">Cilium</keyword>
<keyword evidence="12" id="KW-1185">Reference proteome</keyword>
<evidence type="ECO:0000256" key="6">
    <source>
        <dbReference type="ARBA" id="ARBA00023069"/>
    </source>
</evidence>
<comment type="subcellular location">
    <subcellularLocation>
        <location evidence="1">Cell projection</location>
        <location evidence="1">Cilium</location>
    </subcellularLocation>
</comment>
<dbReference type="GO" id="GO:0036064">
    <property type="term" value="C:ciliary basal body"/>
    <property type="evidence" value="ECO:0007669"/>
    <property type="project" value="TreeGrafter"/>
</dbReference>
<dbReference type="GO" id="GO:0030992">
    <property type="term" value="C:intraciliary transport particle B"/>
    <property type="evidence" value="ECO:0007669"/>
    <property type="project" value="TreeGrafter"/>
</dbReference>
<dbReference type="SUPFAM" id="SSF50978">
    <property type="entry name" value="WD40 repeat-like"/>
    <property type="match status" value="1"/>
</dbReference>
<evidence type="ECO:0000256" key="2">
    <source>
        <dbReference type="ARBA" id="ARBA00022473"/>
    </source>
</evidence>
<dbReference type="Gene3D" id="2.130.10.10">
    <property type="entry name" value="YVTN repeat-like/Quinoprotein amine dehydrogenase"/>
    <property type="match status" value="2"/>
</dbReference>
<dbReference type="SUPFAM" id="SSF82171">
    <property type="entry name" value="DPP6 N-terminal domain-like"/>
    <property type="match status" value="1"/>
</dbReference>
<keyword evidence="2" id="KW-0217">Developmental protein</keyword>
<dbReference type="EMBL" id="OX597841">
    <property type="protein sequence ID" value="CAI9743010.1"/>
    <property type="molecule type" value="Genomic_DNA"/>
</dbReference>
<dbReference type="PROSITE" id="PS50005">
    <property type="entry name" value="TPR"/>
    <property type="match status" value="1"/>
</dbReference>
<keyword evidence="3" id="KW-0853">WD repeat</keyword>
<dbReference type="Gene3D" id="1.25.40.10">
    <property type="entry name" value="Tetratricopeptide repeat domain"/>
    <property type="match status" value="1"/>
</dbReference>
<evidence type="ECO:0000313" key="12">
    <source>
        <dbReference type="Proteomes" id="UP001162480"/>
    </source>
</evidence>
<dbReference type="FunFam" id="2.130.10.10:FF:002910">
    <property type="entry name" value="Predicted protein"/>
    <property type="match status" value="1"/>
</dbReference>
<keyword evidence="4" id="KW-0677">Repeat</keyword>
<dbReference type="GO" id="GO:0005930">
    <property type="term" value="C:axoneme"/>
    <property type="evidence" value="ECO:0007669"/>
    <property type="project" value="TreeGrafter"/>
</dbReference>
<dbReference type="SMART" id="SM00028">
    <property type="entry name" value="TPR"/>
    <property type="match status" value="2"/>
</dbReference>
<proteinExistence type="inferred from homology"/>
<evidence type="ECO:0000259" key="10">
    <source>
        <dbReference type="Pfam" id="PF23387"/>
    </source>
</evidence>
<dbReference type="InterPro" id="IPR019734">
    <property type="entry name" value="TPR_rpt"/>
</dbReference>
<comment type="similarity">
    <text evidence="8">Belongs to the IFT172 family.</text>
</comment>
<feature type="repeat" description="TPR" evidence="9">
    <location>
        <begin position="811"/>
        <end position="844"/>
    </location>
</feature>
<dbReference type="Pfam" id="PF23387">
    <property type="entry name" value="TPR_IFT80_172"/>
    <property type="match status" value="1"/>
</dbReference>
<dbReference type="FunFam" id="1.25.40.470:FF:000012">
    <property type="entry name" value="intraflagellar transport protein 172 homolog"/>
    <property type="match status" value="1"/>
</dbReference>
<keyword evidence="5 9" id="KW-0802">TPR repeat</keyword>
<dbReference type="InterPro" id="IPR001680">
    <property type="entry name" value="WD40_rpt"/>
</dbReference>
<dbReference type="Proteomes" id="UP001162480">
    <property type="component" value="Chromosome 28"/>
</dbReference>
<dbReference type="SMART" id="SM00320">
    <property type="entry name" value="WD40"/>
    <property type="match status" value="6"/>
</dbReference>
<feature type="domain" description="IFT80/172/WDR35 TPR" evidence="10">
    <location>
        <begin position="629"/>
        <end position="764"/>
    </location>
</feature>
<sequence>MLLKYYKNILPPQDGAAKICAVCWSANNVKCAVCTSDRVVLLYDEAGEKRDKFSLKPADPKYGKTSYTVKGLCFSPDSTKIAIGQTDNIIYVYKIGTQWGDKKVICNKFVLQSSVTAMVWPNNQALIFGQVDGKVRAANMKSNKSSTIYATNSYVVALAASPSGKAFISGHADCSIVRYTFEDDGSGETRGLLCHHSSAPYALAYTSHGIIVGGCDKKIVAYDRDGHCSQQFDFSREEDENEFTCAVCSPSGFSVIFGSFNRLKILNWNPRKGLWEDPINKIIPNLYTITALCWKPDGSRVLMGTLCGSVEVFNSTLKKINYKKKFEIVHVGLNQVIVTCLSSGQKTVLKSQYGYEIDNVRIMGSDRYAVANSTQTIILADLLTNKFTEIPWQSTGENEKFYFDNENVCMIFNRGELTLVEYGNNEIIGCVRTEYINPHLISVRLNERQTKRCHIGDNKKLAYLLDMKTVVIVDLVTENVIAEVEHDSKVDWLELNETGRYLLFRDKKLKLNLYFIEAQQRVTILNSCLYVQWVPGSDVVVAQNRGNLCIWYNIEAYEKVTMIALKGDIINLERKDGKTEVIVSSGVSSIPHTLDEGLIEFATAIDDGDLSRAVEFLETLELSSETEIMWKTVSKMALEEQRLYLACRCFSAIRDVSKVQFLEDTIKIAEEAAEIPGQYNFDHYQVCARLAIIDKSLKEAENIYLEQNQVDEAIQMYQNMHMWQEAIEVAEAKCHPNVDGLKQHHYNWLIDTGQNEAAGQVKEKEGDYNVAINLYLKSGLPTKAARVVTNHENLLSNTELTSRIASALVKAELYEQAGNLYEKTGEFARALQSYRKGRSYQQAVELARRCFPSDVVGLEEQWGEYLVSQKQLDAAINHFIEAGCTTKAIESAISSNQWKKAVQILELQDSSTVTKYYKKIADHYSQVKEYKIAERLYLAADCMKEAVDMYNEVGMWQQAHKLASKFMNADAVTALYVTQADKLRDQGKVKEAERLFLTVEEPERAIAMYKQLKMYPDVLRLVKLYHRDMLEETYCRLAKEVESDGNLRQAEEYLLSANNAKAAINMYRSQNMWSDAYRIAKSHCGELMSKQVAFLWARNLGGDSAVKLLSKFGLLEEAIDYAAEQCVFDFAFDLAHVGMKEKLPSIHLKQAMYLEDEGKIAEAELGFIKAGRPKEAVLMYMHNKDWDSALRIAESHDPELVTEVLVGQAQIAFQEEDFTRAESLLLRAHQPEKAIAFYKKHEMWQDALRLCQQYLPNKLGAVQEEFEQAQMSKSSRGIETIIRQGREWESNKEFSRAVDSYLKVSELVTNDVNIMMKCWHKAVDLSVKFLGHNRSVEVVDNVASRLDTMEKYAMAASLYLKVDMFKEAIDMYIKANDWSSAKTIVQEHDLQLESYVKERYKDSMKTQGKVDALANVDMIAALDMYVEKRQWQKCLEMAEKQGRKVLQKYVAIYAAHLINEGQSIQALELYTMYGAPASQQRRYALLISKQVLFFFCIRSSCGTFAAGIGIEVRPEKGIEVPPQCHGE</sequence>
<evidence type="ECO:0000256" key="8">
    <source>
        <dbReference type="ARBA" id="ARBA00038130"/>
    </source>
</evidence>
<organism evidence="11 12">
    <name type="scientific">Octopus vulgaris</name>
    <name type="common">Common octopus</name>
    <dbReference type="NCBI Taxonomy" id="6645"/>
    <lineage>
        <taxon>Eukaryota</taxon>
        <taxon>Metazoa</taxon>
        <taxon>Spiralia</taxon>
        <taxon>Lophotrochozoa</taxon>
        <taxon>Mollusca</taxon>
        <taxon>Cephalopoda</taxon>
        <taxon>Coleoidea</taxon>
        <taxon>Octopodiformes</taxon>
        <taxon>Octopoda</taxon>
        <taxon>Incirrata</taxon>
        <taxon>Octopodidae</taxon>
        <taxon>Octopus</taxon>
    </lineage>
</organism>
<dbReference type="PANTHER" id="PTHR15722">
    <property type="entry name" value="IFT140/172-RELATED"/>
    <property type="match status" value="1"/>
</dbReference>
<gene>
    <name evidence="11" type="ORF">OCTVUL_1B027222</name>
</gene>
<dbReference type="PANTHER" id="PTHR15722:SF2">
    <property type="entry name" value="INTRAFLAGELLAR TRANSPORT PROTEIN 172 HOMOLOG"/>
    <property type="match status" value="1"/>
</dbReference>
<protein>
    <submittedName>
        <fullName evidence="11">Transport 172 homolog</fullName>
    </submittedName>
</protein>
<evidence type="ECO:0000256" key="1">
    <source>
        <dbReference type="ARBA" id="ARBA00004138"/>
    </source>
</evidence>
<dbReference type="Gene3D" id="1.25.40.470">
    <property type="match status" value="4"/>
</dbReference>
<keyword evidence="7" id="KW-0966">Cell projection</keyword>
<evidence type="ECO:0000256" key="7">
    <source>
        <dbReference type="ARBA" id="ARBA00023273"/>
    </source>
</evidence>
<dbReference type="InterPro" id="IPR015943">
    <property type="entry name" value="WD40/YVTN_repeat-like_dom_sf"/>
</dbReference>
<dbReference type="InterPro" id="IPR011990">
    <property type="entry name" value="TPR-like_helical_dom_sf"/>
</dbReference>
<dbReference type="FunFam" id="1.25.40.470:FF:000008">
    <property type="entry name" value="Intraflagellar transport protein 172 homolog"/>
    <property type="match status" value="1"/>
</dbReference>